<dbReference type="EMBL" id="CP060693">
    <property type="protein sequence ID" value="QNM90670.1"/>
    <property type="molecule type" value="Genomic_DNA"/>
</dbReference>
<proteinExistence type="predicted"/>
<protein>
    <submittedName>
        <fullName evidence="1">Uncharacterized protein</fullName>
    </submittedName>
</protein>
<dbReference type="Proteomes" id="UP000515842">
    <property type="component" value="Chromosome"/>
</dbReference>
<name>A0A7G9LPX1_9BACT</name>
<accession>A0A7G9LPX1</accession>
<dbReference type="RefSeq" id="WP_187474889.1">
    <property type="nucleotide sequence ID" value="NZ_CP060693.1"/>
</dbReference>
<gene>
    <name evidence="1" type="ORF">HOO34_02760</name>
</gene>
<dbReference type="AlphaFoldDB" id="A0A7G9LPX1"/>
<sequence length="270" mass="31452">MQIGNNQTQSYGYNQHVNVENKNDSSNSFNNYLENKEENINTKKPTSNIIEYLDKKDKFSSLSKEDEILFKDILSDGVYSADEMKKLSYEQMNKFAELVDPKNLIKEHGSNSLNDLPPFILLGMGTYLSSNKTNDVNFNKSLFETTKNIQNNQERIDLLDAINRKLGLNDNEGYGNLPKEIIDNLIKKAQEMEKEKYKDFENPEKLMTDYNNWQINDYGGFIKNLQNDYKSLITNSNVKLEDRIRYEAVLKNLFILETNYNKVINEPKYA</sequence>
<evidence type="ECO:0000313" key="1">
    <source>
        <dbReference type="EMBL" id="QNM90670.1"/>
    </source>
</evidence>
<evidence type="ECO:0000313" key="2">
    <source>
        <dbReference type="Proteomes" id="UP000515842"/>
    </source>
</evidence>
<reference evidence="1 2" key="1">
    <citation type="journal article" date="2020" name="Front. Microbiol.">
        <title>Genomic Analysis and Antimicrobial Resistance of Aliarcobacter cryaerophilus Strains From German Water Poultry.</title>
        <authorList>
            <person name="Muller E."/>
            <person name="Hotzel H."/>
            <person name="Ahlers C."/>
            <person name="Hanel I."/>
            <person name="Tomaso H."/>
            <person name="Abdel-Glil M.Y."/>
        </authorList>
    </citation>
    <scope>NUCLEOTIDE SEQUENCE [LARGE SCALE GENOMIC DNA]</scope>
    <source>
        <strain evidence="1 2">16CS1285-4</strain>
    </source>
</reference>
<organism evidence="1 2">
    <name type="scientific">Aliarcobacter cryaerophilus</name>
    <dbReference type="NCBI Taxonomy" id="28198"/>
    <lineage>
        <taxon>Bacteria</taxon>
        <taxon>Pseudomonadati</taxon>
        <taxon>Campylobacterota</taxon>
        <taxon>Epsilonproteobacteria</taxon>
        <taxon>Campylobacterales</taxon>
        <taxon>Arcobacteraceae</taxon>
        <taxon>Aliarcobacter</taxon>
    </lineage>
</organism>